<dbReference type="GO" id="GO:0016810">
    <property type="term" value="F:hydrolase activity, acting on carbon-nitrogen (but not peptide) bonds"/>
    <property type="evidence" value="ECO:0007669"/>
    <property type="project" value="InterPro"/>
</dbReference>
<gene>
    <name evidence="4" type="ORF">IAA60_09540</name>
</gene>
<reference evidence="4" key="2">
    <citation type="journal article" date="2021" name="PeerJ">
        <title>Extensive microbial diversity within the chicken gut microbiome revealed by metagenomics and culture.</title>
        <authorList>
            <person name="Gilroy R."/>
            <person name="Ravi A."/>
            <person name="Getino M."/>
            <person name="Pursley I."/>
            <person name="Horton D.L."/>
            <person name="Alikhan N.F."/>
            <person name="Baker D."/>
            <person name="Gharbi K."/>
            <person name="Hall N."/>
            <person name="Watson M."/>
            <person name="Adriaenssens E.M."/>
            <person name="Foster-Nyarko E."/>
            <person name="Jarju S."/>
            <person name="Secka A."/>
            <person name="Antonio M."/>
            <person name="Oren A."/>
            <person name="Chaudhuri R.R."/>
            <person name="La Ragione R."/>
            <person name="Hildebrand F."/>
            <person name="Pallen M.J."/>
        </authorList>
    </citation>
    <scope>NUCLEOTIDE SEQUENCE</scope>
    <source>
        <strain evidence="4">CHK181-108</strain>
    </source>
</reference>
<sequence length="278" mass="32016">MDIQEQNRRLLKTIYTCFPEGKHKVLTMSYDDGRTYDRQLVEIFNKYGIKGTFHLNSGIGSEYGRRIPMSEVKELYKGHEVSCHTYTHPTIARCPMDQVIQQIILDRRILEEACGYPVRGMSYPNGSYTKEIVDILPACGIEYCRVVGSTDDFAMPENFLVWKSTCHHNHNLMQNAERFANLHKKQYLYMMYVWGHSYEFAPENGNNWDLIEGFCKYIGGRDDIWYATNIEIVDYMNAAKNLKFGAAGNIVYNPSSTPVWISVNERTVKIDGGATVEI</sequence>
<dbReference type="CDD" id="cd10967">
    <property type="entry name" value="CE4_GLA_like_6s"/>
    <property type="match status" value="1"/>
</dbReference>
<dbReference type="PANTHER" id="PTHR34216:SF3">
    <property type="entry name" value="POLY-BETA-1,6-N-ACETYL-D-GLUCOSAMINE N-DEACETYLASE"/>
    <property type="match status" value="1"/>
</dbReference>
<reference evidence="4" key="1">
    <citation type="submission" date="2020-10" db="EMBL/GenBank/DDBJ databases">
        <authorList>
            <person name="Gilroy R."/>
        </authorList>
    </citation>
    <scope>NUCLEOTIDE SEQUENCE</scope>
    <source>
        <strain evidence="4">CHK181-108</strain>
    </source>
</reference>
<comment type="caution">
    <text evidence="4">The sequence shown here is derived from an EMBL/GenBank/DDBJ whole genome shotgun (WGS) entry which is preliminary data.</text>
</comment>
<dbReference type="GO" id="GO:0005975">
    <property type="term" value="P:carbohydrate metabolic process"/>
    <property type="evidence" value="ECO:0007669"/>
    <property type="project" value="InterPro"/>
</dbReference>
<dbReference type="Proteomes" id="UP000824165">
    <property type="component" value="Unassembled WGS sequence"/>
</dbReference>
<evidence type="ECO:0000313" key="4">
    <source>
        <dbReference type="EMBL" id="HIT86126.1"/>
    </source>
</evidence>
<dbReference type="PROSITE" id="PS51677">
    <property type="entry name" value="NODB"/>
    <property type="match status" value="1"/>
</dbReference>
<evidence type="ECO:0000259" key="3">
    <source>
        <dbReference type="PROSITE" id="PS51677"/>
    </source>
</evidence>
<accession>A0A9D1H4R1</accession>
<name>A0A9D1H4R1_9FIRM</name>
<comment type="subcellular location">
    <subcellularLocation>
        <location evidence="1">Secreted</location>
    </subcellularLocation>
</comment>
<dbReference type="Gene3D" id="3.20.20.370">
    <property type="entry name" value="Glycoside hydrolase/deacetylase"/>
    <property type="match status" value="1"/>
</dbReference>
<keyword evidence="2" id="KW-0732">Signal</keyword>
<dbReference type="SUPFAM" id="SSF88713">
    <property type="entry name" value="Glycoside hydrolase/deacetylase"/>
    <property type="match status" value="1"/>
</dbReference>
<proteinExistence type="predicted"/>
<dbReference type="PANTHER" id="PTHR34216">
    <property type="match status" value="1"/>
</dbReference>
<evidence type="ECO:0000313" key="5">
    <source>
        <dbReference type="Proteomes" id="UP000824165"/>
    </source>
</evidence>
<dbReference type="InterPro" id="IPR011330">
    <property type="entry name" value="Glyco_hydro/deAcase_b/a-brl"/>
</dbReference>
<dbReference type="InterPro" id="IPR002509">
    <property type="entry name" value="NODB_dom"/>
</dbReference>
<evidence type="ECO:0000256" key="1">
    <source>
        <dbReference type="ARBA" id="ARBA00004613"/>
    </source>
</evidence>
<dbReference type="Pfam" id="PF01522">
    <property type="entry name" value="Polysacc_deac_1"/>
    <property type="match status" value="1"/>
</dbReference>
<dbReference type="AlphaFoldDB" id="A0A9D1H4R1"/>
<organism evidence="4 5">
    <name type="scientific">Candidatus Ornithomonoglobus intestinigallinarum</name>
    <dbReference type="NCBI Taxonomy" id="2840894"/>
    <lineage>
        <taxon>Bacteria</taxon>
        <taxon>Bacillati</taxon>
        <taxon>Bacillota</taxon>
        <taxon>Clostridia</taxon>
        <taxon>Candidatus Ornithomonoglobus</taxon>
    </lineage>
</organism>
<feature type="domain" description="NodB homology" evidence="3">
    <location>
        <begin position="24"/>
        <end position="278"/>
    </location>
</feature>
<protein>
    <submittedName>
        <fullName evidence="4">Polysaccharide deacetylase family protein</fullName>
    </submittedName>
</protein>
<dbReference type="InterPro" id="IPR051398">
    <property type="entry name" value="Polysacch_Deacetylase"/>
</dbReference>
<dbReference type="EMBL" id="DVLU01000103">
    <property type="protein sequence ID" value="HIT86126.1"/>
    <property type="molecule type" value="Genomic_DNA"/>
</dbReference>
<evidence type="ECO:0000256" key="2">
    <source>
        <dbReference type="ARBA" id="ARBA00022729"/>
    </source>
</evidence>
<dbReference type="GO" id="GO:0005576">
    <property type="term" value="C:extracellular region"/>
    <property type="evidence" value="ECO:0007669"/>
    <property type="project" value="UniProtKB-SubCell"/>
</dbReference>